<keyword evidence="4" id="KW-1185">Reference proteome</keyword>
<feature type="chain" id="PRO_5042232640" evidence="2">
    <location>
        <begin position="30"/>
        <end position="414"/>
    </location>
</feature>
<feature type="signal peptide" evidence="2">
    <location>
        <begin position="1"/>
        <end position="29"/>
    </location>
</feature>
<dbReference type="InterPro" id="IPR011330">
    <property type="entry name" value="Glyco_hydro/deAcase_b/a-brl"/>
</dbReference>
<dbReference type="EMBL" id="JAODUO010000458">
    <property type="protein sequence ID" value="KAK2180106.1"/>
    <property type="molecule type" value="Genomic_DNA"/>
</dbReference>
<reference evidence="3" key="1">
    <citation type="journal article" date="2023" name="Mol. Biol. Evol.">
        <title>Third-Generation Sequencing Reveals the Adaptive Role of the Epigenome in Three Deep-Sea Polychaetes.</title>
        <authorList>
            <person name="Perez M."/>
            <person name="Aroh O."/>
            <person name="Sun Y."/>
            <person name="Lan Y."/>
            <person name="Juniper S.K."/>
            <person name="Young C.R."/>
            <person name="Angers B."/>
            <person name="Qian P.Y."/>
        </authorList>
    </citation>
    <scope>NUCLEOTIDE SEQUENCE</scope>
    <source>
        <strain evidence="3">R07B-5</strain>
    </source>
</reference>
<dbReference type="PANTHER" id="PTHR45985">
    <property type="match status" value="1"/>
</dbReference>
<gene>
    <name evidence="3" type="ORF">NP493_459g01047</name>
</gene>
<dbReference type="PANTHER" id="PTHR45985:SF8">
    <property type="entry name" value="CHITIN DEACETYLASE-LIKE 9, ISOFORM A"/>
    <property type="match status" value="1"/>
</dbReference>
<keyword evidence="2" id="KW-0732">Signal</keyword>
<accession>A0AAD9KZ71</accession>
<proteinExistence type="predicted"/>
<dbReference type="Gene3D" id="3.20.20.370">
    <property type="entry name" value="Glycoside hydrolase/deacetylase"/>
    <property type="match status" value="1"/>
</dbReference>
<protein>
    <submittedName>
        <fullName evidence="3">Uncharacterized protein</fullName>
    </submittedName>
</protein>
<evidence type="ECO:0000256" key="2">
    <source>
        <dbReference type="SAM" id="SignalP"/>
    </source>
</evidence>
<evidence type="ECO:0000256" key="1">
    <source>
        <dbReference type="SAM" id="Phobius"/>
    </source>
</evidence>
<sequence length="414" mass="47281">MSLTYPRGFVFIASLLATFLLLPTSSVRADVCPATGKVCRMKVNCHLPDCNCVSEEPPVVMDPVQVPQLVVFAFSGPLNNDSWYHLRRIFDYRGKGSKKRLNPNDEPITMTLFVSDDGTDHYCRAGEFYRHGHEIGVAGTNSSWSMASRKPRAWEAAMMGQRANLTKEAKIDEEDIRGMRAPSLQAGGDQQFVGIQYMSNETRYKAHVWRPYDSSIAIGEKNVVPLWPYTMDFRVSDVVRPQNRHPVACYPGVWEVPVQRFYDNYSSAHDFIDDWDSAENVEMLYYTIANNFWRHYSTNRAPFVINARTYWFSRDPYALEAIERFIDVLLAHTVKDVYVVSMEQVVEWTKHPLRLDEIKASALFKQPTGRKGLMCNMADLNWRGNANGNVMLLIEGGVLLVLLVVLIARDRSED</sequence>
<keyword evidence="1" id="KW-1133">Transmembrane helix</keyword>
<dbReference type="GO" id="GO:0005975">
    <property type="term" value="P:carbohydrate metabolic process"/>
    <property type="evidence" value="ECO:0007669"/>
    <property type="project" value="InterPro"/>
</dbReference>
<evidence type="ECO:0000313" key="4">
    <source>
        <dbReference type="Proteomes" id="UP001209878"/>
    </source>
</evidence>
<keyword evidence="1" id="KW-0472">Membrane</keyword>
<dbReference type="InterPro" id="IPR052740">
    <property type="entry name" value="CE4"/>
</dbReference>
<dbReference type="Proteomes" id="UP001209878">
    <property type="component" value="Unassembled WGS sequence"/>
</dbReference>
<evidence type="ECO:0000313" key="3">
    <source>
        <dbReference type="EMBL" id="KAK2180106.1"/>
    </source>
</evidence>
<dbReference type="AlphaFoldDB" id="A0AAD9KZ71"/>
<comment type="caution">
    <text evidence="3">The sequence shown here is derived from an EMBL/GenBank/DDBJ whole genome shotgun (WGS) entry which is preliminary data.</text>
</comment>
<feature type="transmembrane region" description="Helical" evidence="1">
    <location>
        <begin position="390"/>
        <end position="408"/>
    </location>
</feature>
<name>A0AAD9KZ71_RIDPI</name>
<keyword evidence="1" id="KW-0812">Transmembrane</keyword>
<dbReference type="SUPFAM" id="SSF88713">
    <property type="entry name" value="Glycoside hydrolase/deacetylase"/>
    <property type="match status" value="1"/>
</dbReference>
<organism evidence="3 4">
    <name type="scientific">Ridgeia piscesae</name>
    <name type="common">Tubeworm</name>
    <dbReference type="NCBI Taxonomy" id="27915"/>
    <lineage>
        <taxon>Eukaryota</taxon>
        <taxon>Metazoa</taxon>
        <taxon>Spiralia</taxon>
        <taxon>Lophotrochozoa</taxon>
        <taxon>Annelida</taxon>
        <taxon>Polychaeta</taxon>
        <taxon>Sedentaria</taxon>
        <taxon>Canalipalpata</taxon>
        <taxon>Sabellida</taxon>
        <taxon>Siboglinidae</taxon>
        <taxon>Ridgeia</taxon>
    </lineage>
</organism>